<evidence type="ECO:0000313" key="2">
    <source>
        <dbReference type="EMBL" id="EDU48168.1"/>
    </source>
</evidence>
<dbReference type="HOGENOM" id="CLU_200106_0_0_1"/>
<accession>B2W461</accession>
<keyword evidence="1" id="KW-0472">Membrane</keyword>
<sequence>MNLFVTRRGYTALSWSALRQVRDELFEVDYNECIKGILHNYILVALSSAIPTIPYIPGMSMMFVMAAIPRRPAIPRMVGLGGMSVT</sequence>
<organism evidence="2 3">
    <name type="scientific">Pyrenophora tritici-repentis (strain Pt-1C-BFP)</name>
    <name type="common">Wheat tan spot fungus</name>
    <name type="synonym">Drechslera tritici-repentis</name>
    <dbReference type="NCBI Taxonomy" id="426418"/>
    <lineage>
        <taxon>Eukaryota</taxon>
        <taxon>Fungi</taxon>
        <taxon>Dikarya</taxon>
        <taxon>Ascomycota</taxon>
        <taxon>Pezizomycotina</taxon>
        <taxon>Dothideomycetes</taxon>
        <taxon>Pleosporomycetidae</taxon>
        <taxon>Pleosporales</taxon>
        <taxon>Pleosporineae</taxon>
        <taxon>Pleosporaceae</taxon>
        <taxon>Pyrenophora</taxon>
    </lineage>
</organism>
<dbReference type="OrthoDB" id="10379771at2759"/>
<dbReference type="EMBL" id="DS231618">
    <property type="protein sequence ID" value="EDU48168.1"/>
    <property type="molecule type" value="Genomic_DNA"/>
</dbReference>
<protein>
    <submittedName>
        <fullName evidence="2">Uncharacterized protein</fullName>
    </submittedName>
</protein>
<dbReference type="AlphaFoldDB" id="B2W461"/>
<proteinExistence type="predicted"/>
<evidence type="ECO:0000313" key="3">
    <source>
        <dbReference type="Proteomes" id="UP000001471"/>
    </source>
</evidence>
<keyword evidence="1" id="KW-1133">Transmembrane helix</keyword>
<dbReference type="OMA" id="DYNECIK"/>
<gene>
    <name evidence="2" type="ORF">PTRG_05261</name>
</gene>
<dbReference type="InParanoid" id="B2W461"/>
<evidence type="ECO:0000256" key="1">
    <source>
        <dbReference type="SAM" id="Phobius"/>
    </source>
</evidence>
<keyword evidence="1" id="KW-0812">Transmembrane</keyword>
<reference evidence="3" key="1">
    <citation type="journal article" date="2013" name="G3 (Bethesda)">
        <title>Comparative genomics of a plant-pathogenic fungus, Pyrenophora tritici-repentis, reveals transduplication and the impact of repeat elements on pathogenicity and population divergence.</title>
        <authorList>
            <person name="Manning V.A."/>
            <person name="Pandelova I."/>
            <person name="Dhillon B."/>
            <person name="Wilhelm L.J."/>
            <person name="Goodwin S.B."/>
            <person name="Berlin A.M."/>
            <person name="Figueroa M."/>
            <person name="Freitag M."/>
            <person name="Hane J.K."/>
            <person name="Henrissat B."/>
            <person name="Holman W.H."/>
            <person name="Kodira C.D."/>
            <person name="Martin J."/>
            <person name="Oliver R.P."/>
            <person name="Robbertse B."/>
            <person name="Schackwitz W."/>
            <person name="Schwartz D.C."/>
            <person name="Spatafora J.W."/>
            <person name="Turgeon B.G."/>
            <person name="Yandava C."/>
            <person name="Young S."/>
            <person name="Zhou S."/>
            <person name="Zeng Q."/>
            <person name="Grigoriev I.V."/>
            <person name="Ma L.-J."/>
            <person name="Ciuffetti L.M."/>
        </authorList>
    </citation>
    <scope>NUCLEOTIDE SEQUENCE [LARGE SCALE GENOMIC DNA]</scope>
    <source>
        <strain evidence="3">Pt-1C-BFP</strain>
    </source>
</reference>
<dbReference type="Proteomes" id="UP000001471">
    <property type="component" value="Unassembled WGS sequence"/>
</dbReference>
<name>B2W461_PYRTR</name>
<feature type="transmembrane region" description="Helical" evidence="1">
    <location>
        <begin position="41"/>
        <end position="68"/>
    </location>
</feature>